<accession>A0ABQ9EC96</accession>
<name>A0ABQ9EC96_TEGGR</name>
<evidence type="ECO:0000313" key="4">
    <source>
        <dbReference type="Proteomes" id="UP001217089"/>
    </source>
</evidence>
<organism evidence="3 4">
    <name type="scientific">Tegillarca granosa</name>
    <name type="common">Malaysian cockle</name>
    <name type="synonym">Anadara granosa</name>
    <dbReference type="NCBI Taxonomy" id="220873"/>
    <lineage>
        <taxon>Eukaryota</taxon>
        <taxon>Metazoa</taxon>
        <taxon>Spiralia</taxon>
        <taxon>Lophotrochozoa</taxon>
        <taxon>Mollusca</taxon>
        <taxon>Bivalvia</taxon>
        <taxon>Autobranchia</taxon>
        <taxon>Pteriomorphia</taxon>
        <taxon>Arcoida</taxon>
        <taxon>Arcoidea</taxon>
        <taxon>Arcidae</taxon>
        <taxon>Tegillarca</taxon>
    </lineage>
</organism>
<dbReference type="PANTHER" id="PTHR14911:SF13">
    <property type="entry name" value="TRNA (GUANINE(6)-N2)-METHYLTRANSFERASE THUMP3"/>
    <property type="match status" value="1"/>
</dbReference>
<feature type="domain" description="Ribosomal RNA large subunit methyltransferase K/L-like methyltransferase" evidence="2">
    <location>
        <begin position="67"/>
        <end position="140"/>
    </location>
</feature>
<dbReference type="Pfam" id="PF01170">
    <property type="entry name" value="UPF0020"/>
    <property type="match status" value="1"/>
</dbReference>
<dbReference type="InterPro" id="IPR029063">
    <property type="entry name" value="SAM-dependent_MTases_sf"/>
</dbReference>
<proteinExistence type="predicted"/>
<dbReference type="Proteomes" id="UP001217089">
    <property type="component" value="Unassembled WGS sequence"/>
</dbReference>
<dbReference type="SUPFAM" id="SSF53335">
    <property type="entry name" value="S-adenosyl-L-methionine-dependent methyltransferases"/>
    <property type="match status" value="1"/>
</dbReference>
<dbReference type="EMBL" id="JARBDR010000918">
    <property type="protein sequence ID" value="KAJ8301080.1"/>
    <property type="molecule type" value="Genomic_DNA"/>
</dbReference>
<evidence type="ECO:0000259" key="2">
    <source>
        <dbReference type="Pfam" id="PF01170"/>
    </source>
</evidence>
<feature type="region of interest" description="Disordered" evidence="1">
    <location>
        <begin position="1"/>
        <end position="31"/>
    </location>
</feature>
<keyword evidence="4" id="KW-1185">Reference proteome</keyword>
<reference evidence="3 4" key="1">
    <citation type="submission" date="2022-12" db="EMBL/GenBank/DDBJ databases">
        <title>Chromosome-level genome of Tegillarca granosa.</title>
        <authorList>
            <person name="Kim J."/>
        </authorList>
    </citation>
    <scope>NUCLEOTIDE SEQUENCE [LARGE SCALE GENOMIC DNA]</scope>
    <source>
        <strain evidence="3">Teg-2019</strain>
        <tissue evidence="3">Adductor muscle</tissue>
    </source>
</reference>
<dbReference type="Gene3D" id="3.40.50.150">
    <property type="entry name" value="Vaccinia Virus protein VP39"/>
    <property type="match status" value="1"/>
</dbReference>
<evidence type="ECO:0000313" key="3">
    <source>
        <dbReference type="EMBL" id="KAJ8301080.1"/>
    </source>
</evidence>
<protein>
    <recommendedName>
        <fullName evidence="2">Ribosomal RNA large subunit methyltransferase K/L-like methyltransferase domain-containing protein</fullName>
    </recommendedName>
</protein>
<sequence>MFGRRDSDWMKETVRGMKDRDSGSREWKEGRERHLMEKHRDVKRNTQRKSYSVRRDTKRGVVIQPPLNIDCIRWDVCNLPFKDESVDVIATDLPFGVRMGSKKNNIQLYPGALQEMARVCRLKTGRACLITSDKKCINQIRIRSEPVNLMRLKKALNSQLMQILQVYADTPAIKMDPQ</sequence>
<feature type="non-terminal residue" evidence="3">
    <location>
        <position position="178"/>
    </location>
</feature>
<comment type="caution">
    <text evidence="3">The sequence shown here is derived from an EMBL/GenBank/DDBJ whole genome shotgun (WGS) entry which is preliminary data.</text>
</comment>
<gene>
    <name evidence="3" type="ORF">KUTeg_020067</name>
</gene>
<dbReference type="InterPro" id="IPR000241">
    <property type="entry name" value="RlmKL-like_Mtase"/>
</dbReference>
<evidence type="ECO:0000256" key="1">
    <source>
        <dbReference type="SAM" id="MobiDB-lite"/>
    </source>
</evidence>
<dbReference type="PANTHER" id="PTHR14911">
    <property type="entry name" value="THUMP DOMAIN-CONTAINING"/>
    <property type="match status" value="1"/>
</dbReference>